<name>A0A8C3KAJ8_9CHAR</name>
<keyword evidence="1" id="KW-0433">Leucine-rich repeat</keyword>
<accession>A0A8C3KAJ8</accession>
<dbReference type="Proteomes" id="UP000694419">
    <property type="component" value="Unplaced"/>
</dbReference>
<proteinExistence type="predicted"/>
<keyword evidence="2" id="KW-0677">Repeat</keyword>
<keyword evidence="3" id="KW-0472">Membrane</keyword>
<dbReference type="InterPro" id="IPR050333">
    <property type="entry name" value="SLRP"/>
</dbReference>
<dbReference type="Pfam" id="PF13855">
    <property type="entry name" value="LRR_8"/>
    <property type="match status" value="3"/>
</dbReference>
<organism evidence="4 5">
    <name type="scientific">Calidris pygmaea</name>
    <name type="common">Spoon-billed sandpiper</name>
    <dbReference type="NCBI Taxonomy" id="425635"/>
    <lineage>
        <taxon>Eukaryota</taxon>
        <taxon>Metazoa</taxon>
        <taxon>Chordata</taxon>
        <taxon>Craniata</taxon>
        <taxon>Vertebrata</taxon>
        <taxon>Euteleostomi</taxon>
        <taxon>Archelosauria</taxon>
        <taxon>Archosauria</taxon>
        <taxon>Dinosauria</taxon>
        <taxon>Saurischia</taxon>
        <taxon>Theropoda</taxon>
        <taxon>Coelurosauria</taxon>
        <taxon>Aves</taxon>
        <taxon>Neognathae</taxon>
        <taxon>Neoaves</taxon>
        <taxon>Charadriiformes</taxon>
        <taxon>Scolopacidae</taxon>
        <taxon>Calidris</taxon>
    </lineage>
</organism>
<dbReference type="SMART" id="SM00369">
    <property type="entry name" value="LRR_TYP"/>
    <property type="match status" value="11"/>
</dbReference>
<dbReference type="FunFam" id="3.80.10.10:FF:000684">
    <property type="entry name" value="Transforming growth factor beta activator LRRC33"/>
    <property type="match status" value="1"/>
</dbReference>
<dbReference type="AlphaFoldDB" id="A0A8C3KAJ8"/>
<keyword evidence="3" id="KW-0812">Transmembrane</keyword>
<dbReference type="PANTHER" id="PTHR45712">
    <property type="entry name" value="AGAP008170-PA"/>
    <property type="match status" value="1"/>
</dbReference>
<dbReference type="SUPFAM" id="SSF52058">
    <property type="entry name" value="L domain-like"/>
    <property type="match status" value="2"/>
</dbReference>
<dbReference type="PANTHER" id="PTHR45712:SF22">
    <property type="entry name" value="INSULIN-LIKE GROWTH FACTOR-BINDING PROTEIN COMPLEX ACID LABILE SUBUNIT"/>
    <property type="match status" value="1"/>
</dbReference>
<reference evidence="4" key="1">
    <citation type="submission" date="2025-08" db="UniProtKB">
        <authorList>
            <consortium name="Ensembl"/>
        </authorList>
    </citation>
    <scope>IDENTIFICATION</scope>
</reference>
<dbReference type="Pfam" id="PF00560">
    <property type="entry name" value="LRR_1"/>
    <property type="match status" value="1"/>
</dbReference>
<evidence type="ECO:0000256" key="1">
    <source>
        <dbReference type="ARBA" id="ARBA00022614"/>
    </source>
</evidence>
<evidence type="ECO:0000256" key="3">
    <source>
        <dbReference type="SAM" id="Phobius"/>
    </source>
</evidence>
<keyword evidence="3" id="KW-1133">Transmembrane helix</keyword>
<dbReference type="PROSITE" id="PS51450">
    <property type="entry name" value="LRR"/>
    <property type="match status" value="1"/>
</dbReference>
<protein>
    <submittedName>
        <fullName evidence="4">Negative regulator of reactive oxygen species</fullName>
    </submittedName>
</protein>
<reference evidence="4" key="2">
    <citation type="submission" date="2025-09" db="UniProtKB">
        <authorList>
            <consortium name="Ensembl"/>
        </authorList>
    </citation>
    <scope>IDENTIFICATION</scope>
</reference>
<dbReference type="InterPro" id="IPR001611">
    <property type="entry name" value="Leu-rich_rpt"/>
</dbReference>
<sequence length="868" mass="95591">MEHLLVLGKANAGHQRKVGLNERKCELLRRGSGAGGEQEPKPRGLCRVPLLPLCLGMRRCWRPRAREDTSCCVGSSPGKGGFFSIPSRFDKTPASCFCLCQGRRQRRTCSLLPLRCEALATQAAKNNPPLSSSSTGTSENATCRALAETSLLICLKFSFSPDANAVSSGSTKSATAEMEALLPGLSLLLVLLAAGWGSGALAAWATFPGGCELVQNTVDCTRRWLSSVPGNLRGDTEELLLDDNTIQVLGNVSLLTYHQLRRLSLTKNRLELIEPGAFLSSQGLHVLSLADNLLFTNYSLTAAALSALPSLRTLDLAGNRLTEDMVSVLVWNLSSLESLSVARNIIMRLDSSIFTNLTQLLELNLEKNYIFEIDQAFEGLQRLQRLNVAYNYLPCVVEFGLTQLKLLNVSNNVIEWFLALESDDLFELEVLDLSHNRLLFFPVLPRQSKLHTLLLKDNEMSFYQRLPNGTSLANVTVQFLLIDGNSTNVTTVSLWDEICHSNLSSLRLLDMSQNQVWYLPEGFLAQMPSLTHLKLNQNCLEMFHLSEGDPLAMLTELDLSQNQLEELGAEVGARDVLPNLQLFNLSTNRLRVLPPEVFTYTRKIATVDLSRNRVDLCPQPAIAGKVESPPCVDIRGVKTLTHLSLAGCGLQGLGGHPFQGTSLVYLDLSDNHQALSGNLEWLQDLALTLRVLSLRNTSLSSTAVDFSAFNSLVRLDLSGNSLTVFPTSMGVLELRSLDLRDNCLPALPMDVARTPLGKSLREVYLSRNPYNCCTLGWWDALQRVEGLHVPDGQEVTCVYASQTLSPRALPEPILQSCRWQTADLALLYLVLALPTCLTLLVAFAVVFLMLKEKLLKMVKSRCGVSSSY</sequence>
<keyword evidence="5" id="KW-1185">Reference proteome</keyword>
<feature type="transmembrane region" description="Helical" evidence="3">
    <location>
        <begin position="825"/>
        <end position="850"/>
    </location>
</feature>
<evidence type="ECO:0000313" key="4">
    <source>
        <dbReference type="Ensembl" id="ENSCPGP00000020658.1"/>
    </source>
</evidence>
<dbReference type="Gene3D" id="3.80.10.10">
    <property type="entry name" value="Ribonuclease Inhibitor"/>
    <property type="match status" value="5"/>
</dbReference>
<evidence type="ECO:0000256" key="2">
    <source>
        <dbReference type="ARBA" id="ARBA00022737"/>
    </source>
</evidence>
<evidence type="ECO:0000313" key="5">
    <source>
        <dbReference type="Proteomes" id="UP000694419"/>
    </source>
</evidence>
<dbReference type="InterPro" id="IPR032675">
    <property type="entry name" value="LRR_dom_sf"/>
</dbReference>
<dbReference type="InterPro" id="IPR003591">
    <property type="entry name" value="Leu-rich_rpt_typical-subtyp"/>
</dbReference>
<dbReference type="Ensembl" id="ENSCPGT00000022631.1">
    <property type="protein sequence ID" value="ENSCPGP00000020658.1"/>
    <property type="gene ID" value="ENSCPGG00000014446.1"/>
</dbReference>